<keyword evidence="4" id="KW-0433">Leucine-rich repeat</keyword>
<evidence type="ECO:0000256" key="7">
    <source>
        <dbReference type="ARBA" id="ARBA00022737"/>
    </source>
</evidence>
<evidence type="ECO:0000256" key="11">
    <source>
        <dbReference type="ARBA" id="ARBA00023136"/>
    </source>
</evidence>
<dbReference type="EC" id="2.7.11.1" evidence="2"/>
<comment type="subcellular location">
    <subcellularLocation>
        <location evidence="1">Membrane</location>
    </subcellularLocation>
</comment>
<evidence type="ECO:0000256" key="3">
    <source>
        <dbReference type="ARBA" id="ARBA00022527"/>
    </source>
</evidence>
<dbReference type="AlphaFoldDB" id="A0A5N5H2E2"/>
<evidence type="ECO:0000259" key="14">
    <source>
        <dbReference type="Pfam" id="PF08263"/>
    </source>
</evidence>
<dbReference type="OrthoDB" id="2015206at2759"/>
<keyword evidence="3" id="KW-0723">Serine/threonine-protein kinase</keyword>
<dbReference type="Pfam" id="PF13855">
    <property type="entry name" value="LRR_8"/>
    <property type="match status" value="1"/>
</dbReference>
<keyword evidence="7" id="KW-0677">Repeat</keyword>
<evidence type="ECO:0000256" key="2">
    <source>
        <dbReference type="ARBA" id="ARBA00012513"/>
    </source>
</evidence>
<dbReference type="InterPro" id="IPR032675">
    <property type="entry name" value="LRR_dom_sf"/>
</dbReference>
<evidence type="ECO:0000256" key="12">
    <source>
        <dbReference type="ARBA" id="ARBA00023180"/>
    </source>
</evidence>
<dbReference type="FunFam" id="3.80.10.10:FF:000830">
    <property type="entry name" value="Predicted protein"/>
    <property type="match status" value="1"/>
</dbReference>
<dbReference type="EMBL" id="SMOL01000231">
    <property type="protein sequence ID" value="KAB2621738.1"/>
    <property type="molecule type" value="Genomic_DNA"/>
</dbReference>
<dbReference type="InterPro" id="IPR001611">
    <property type="entry name" value="Leu-rich_rpt"/>
</dbReference>
<keyword evidence="10" id="KW-0067">ATP-binding</keyword>
<evidence type="ECO:0000256" key="6">
    <source>
        <dbReference type="ARBA" id="ARBA00022729"/>
    </source>
</evidence>
<evidence type="ECO:0000256" key="8">
    <source>
        <dbReference type="ARBA" id="ARBA00022741"/>
    </source>
</evidence>
<dbReference type="SUPFAM" id="SSF52058">
    <property type="entry name" value="L domain-like"/>
    <property type="match status" value="1"/>
</dbReference>
<evidence type="ECO:0000256" key="10">
    <source>
        <dbReference type="ARBA" id="ARBA00022840"/>
    </source>
</evidence>
<dbReference type="Proteomes" id="UP000327157">
    <property type="component" value="Chromosome 4"/>
</dbReference>
<dbReference type="FunFam" id="3.80.10.10:FF:000363">
    <property type="entry name" value="Leucine-rich repeat family protein"/>
    <property type="match status" value="1"/>
</dbReference>
<dbReference type="GO" id="GO:0004674">
    <property type="term" value="F:protein serine/threonine kinase activity"/>
    <property type="evidence" value="ECO:0007669"/>
    <property type="project" value="UniProtKB-KW"/>
</dbReference>
<organism evidence="15 16">
    <name type="scientific">Pyrus ussuriensis x Pyrus communis</name>
    <dbReference type="NCBI Taxonomy" id="2448454"/>
    <lineage>
        <taxon>Eukaryota</taxon>
        <taxon>Viridiplantae</taxon>
        <taxon>Streptophyta</taxon>
        <taxon>Embryophyta</taxon>
        <taxon>Tracheophyta</taxon>
        <taxon>Spermatophyta</taxon>
        <taxon>Magnoliopsida</taxon>
        <taxon>eudicotyledons</taxon>
        <taxon>Gunneridae</taxon>
        <taxon>Pentapetalae</taxon>
        <taxon>rosids</taxon>
        <taxon>fabids</taxon>
        <taxon>Rosales</taxon>
        <taxon>Rosaceae</taxon>
        <taxon>Amygdaloideae</taxon>
        <taxon>Maleae</taxon>
        <taxon>Pyrus</taxon>
    </lineage>
</organism>
<reference evidence="15 16" key="3">
    <citation type="submission" date="2019-11" db="EMBL/GenBank/DDBJ databases">
        <title>A de novo genome assembly of a pear dwarfing rootstock.</title>
        <authorList>
            <person name="Wang F."/>
            <person name="Wang J."/>
            <person name="Li S."/>
            <person name="Zhang Y."/>
            <person name="Fang M."/>
            <person name="Ma L."/>
            <person name="Zhao Y."/>
            <person name="Jiang S."/>
        </authorList>
    </citation>
    <scope>NUCLEOTIDE SEQUENCE [LARGE SCALE GENOMIC DNA]</scope>
    <source>
        <strain evidence="15">S2</strain>
        <tissue evidence="15">Leaf</tissue>
    </source>
</reference>
<dbReference type="Gene3D" id="3.80.10.10">
    <property type="entry name" value="Ribonuclease Inhibitor"/>
    <property type="match status" value="2"/>
</dbReference>
<gene>
    <name evidence="15" type="ORF">D8674_023920</name>
</gene>
<keyword evidence="16" id="KW-1185">Reference proteome</keyword>
<evidence type="ECO:0000256" key="4">
    <source>
        <dbReference type="ARBA" id="ARBA00022614"/>
    </source>
</evidence>
<name>A0A5N5H2E2_9ROSA</name>
<proteinExistence type="predicted"/>
<dbReference type="Pfam" id="PF00560">
    <property type="entry name" value="LRR_1"/>
    <property type="match status" value="2"/>
</dbReference>
<evidence type="ECO:0000256" key="13">
    <source>
        <dbReference type="SAM" id="SignalP"/>
    </source>
</evidence>
<reference evidence="15 16" key="1">
    <citation type="submission" date="2019-09" db="EMBL/GenBank/DDBJ databases">
        <authorList>
            <person name="Ou C."/>
        </authorList>
    </citation>
    <scope>NUCLEOTIDE SEQUENCE [LARGE SCALE GENOMIC DNA]</scope>
    <source>
        <strain evidence="15">S2</strain>
        <tissue evidence="15">Leaf</tissue>
    </source>
</reference>
<dbReference type="InterPro" id="IPR013210">
    <property type="entry name" value="LRR_N_plant-typ"/>
</dbReference>
<dbReference type="Pfam" id="PF08263">
    <property type="entry name" value="LRRNT_2"/>
    <property type="match status" value="1"/>
</dbReference>
<protein>
    <recommendedName>
        <fullName evidence="2">non-specific serine/threonine protein kinase</fullName>
        <ecNumber evidence="2">2.7.11.1</ecNumber>
    </recommendedName>
</protein>
<keyword evidence="11" id="KW-0472">Membrane</keyword>
<keyword evidence="6 13" id="KW-0732">Signal</keyword>
<reference evidence="16" key="2">
    <citation type="submission" date="2019-10" db="EMBL/GenBank/DDBJ databases">
        <title>A de novo genome assembly of a pear dwarfing rootstock.</title>
        <authorList>
            <person name="Wang F."/>
            <person name="Wang J."/>
            <person name="Li S."/>
            <person name="Zhang Y."/>
            <person name="Fang M."/>
            <person name="Ma L."/>
            <person name="Zhao Y."/>
            <person name="Jiang S."/>
        </authorList>
    </citation>
    <scope>NUCLEOTIDE SEQUENCE [LARGE SCALE GENOMIC DNA]</scope>
</reference>
<sequence length="415" mass="44867">MATVRMLLFLAIVYSAGIHVIVSLTDLNDAAVLQSLKGAWQNTPPSWDKSNDPCGLRWEGVTCNGSRVSALALSSTGLKGELTGDIGGLTELRSMDLSFNPGLTGSLSPRLGDLKKLNVMVLAGCSFSGNIPDELGNLAELTFLALNSNNLTGVIPHPLGKLSNLYWLDLAKNQLSGPIPISTSTSPGLDLLLKAKHFHLNENQLSGSIPPRLFSSEMTLIDLFLDGNRFTGSIPITLGFVHTLKVLRLDGNFLTGIVPSNLKNLTNVYELNLARNSLTGPLPDLSGMNLLNYVDLSNNSFDASEAPLWFTTIPTLTTLVIEFGSLQGTLPEKLFGLPELQQVKLKNNSFNDTLNMGDNISKQLQLVDLQYNQISRVTLGYEYKNELILFGNPVCNGSGAPNLTFCQPPHQATKS</sequence>
<feature type="domain" description="Leucine-rich repeat-containing N-terminal plant-type" evidence="14">
    <location>
        <begin position="28"/>
        <end position="64"/>
    </location>
</feature>
<keyword evidence="8" id="KW-0547">Nucleotide-binding</keyword>
<dbReference type="GO" id="GO:0005524">
    <property type="term" value="F:ATP binding"/>
    <property type="evidence" value="ECO:0007669"/>
    <property type="project" value="UniProtKB-KW"/>
</dbReference>
<keyword evidence="12" id="KW-0325">Glycoprotein</keyword>
<evidence type="ECO:0000256" key="1">
    <source>
        <dbReference type="ARBA" id="ARBA00004370"/>
    </source>
</evidence>
<comment type="caution">
    <text evidence="15">The sequence shown here is derived from an EMBL/GenBank/DDBJ whole genome shotgun (WGS) entry which is preliminary data.</text>
</comment>
<evidence type="ECO:0000313" key="15">
    <source>
        <dbReference type="EMBL" id="KAB2621738.1"/>
    </source>
</evidence>
<dbReference type="GO" id="GO:0016020">
    <property type="term" value="C:membrane"/>
    <property type="evidence" value="ECO:0007669"/>
    <property type="project" value="UniProtKB-SubCell"/>
</dbReference>
<evidence type="ECO:0000256" key="9">
    <source>
        <dbReference type="ARBA" id="ARBA00022777"/>
    </source>
</evidence>
<evidence type="ECO:0000313" key="16">
    <source>
        <dbReference type="Proteomes" id="UP000327157"/>
    </source>
</evidence>
<keyword evidence="15" id="KW-0675">Receptor</keyword>
<dbReference type="PANTHER" id="PTHR45974:SF242">
    <property type="entry name" value="LEUCINE-RICH REPEAT PROTEIN KINASE FAMILY PROTEIN"/>
    <property type="match status" value="1"/>
</dbReference>
<keyword evidence="5" id="KW-0808">Transferase</keyword>
<keyword evidence="9 15" id="KW-0418">Kinase</keyword>
<feature type="chain" id="PRO_5024352390" description="non-specific serine/threonine protein kinase" evidence="13">
    <location>
        <begin position="18"/>
        <end position="415"/>
    </location>
</feature>
<feature type="signal peptide" evidence="13">
    <location>
        <begin position="1"/>
        <end position="17"/>
    </location>
</feature>
<accession>A0A5N5H2E2</accession>
<evidence type="ECO:0000256" key="5">
    <source>
        <dbReference type="ARBA" id="ARBA00022679"/>
    </source>
</evidence>
<dbReference type="PANTHER" id="PTHR45974">
    <property type="entry name" value="RECEPTOR-LIKE PROTEIN 55"/>
    <property type="match status" value="1"/>
</dbReference>